<gene>
    <name evidence="2" type="ORF">KP79_PYT20530</name>
</gene>
<evidence type="ECO:0000313" key="2">
    <source>
        <dbReference type="EMBL" id="OWF51523.1"/>
    </source>
</evidence>
<dbReference type="InterPro" id="IPR013783">
    <property type="entry name" value="Ig-like_fold"/>
</dbReference>
<dbReference type="Proteomes" id="UP000242188">
    <property type="component" value="Unassembled WGS sequence"/>
</dbReference>
<reference evidence="2 3" key="1">
    <citation type="journal article" date="2017" name="Nat. Ecol. Evol.">
        <title>Scallop genome provides insights into evolution of bilaterian karyotype and development.</title>
        <authorList>
            <person name="Wang S."/>
            <person name="Zhang J."/>
            <person name="Jiao W."/>
            <person name="Li J."/>
            <person name="Xun X."/>
            <person name="Sun Y."/>
            <person name="Guo X."/>
            <person name="Huan P."/>
            <person name="Dong B."/>
            <person name="Zhang L."/>
            <person name="Hu X."/>
            <person name="Sun X."/>
            <person name="Wang J."/>
            <person name="Zhao C."/>
            <person name="Wang Y."/>
            <person name="Wang D."/>
            <person name="Huang X."/>
            <person name="Wang R."/>
            <person name="Lv J."/>
            <person name="Li Y."/>
            <person name="Zhang Z."/>
            <person name="Liu B."/>
            <person name="Lu W."/>
            <person name="Hui Y."/>
            <person name="Liang J."/>
            <person name="Zhou Z."/>
            <person name="Hou R."/>
            <person name="Li X."/>
            <person name="Liu Y."/>
            <person name="Li H."/>
            <person name="Ning X."/>
            <person name="Lin Y."/>
            <person name="Zhao L."/>
            <person name="Xing Q."/>
            <person name="Dou J."/>
            <person name="Li Y."/>
            <person name="Mao J."/>
            <person name="Guo H."/>
            <person name="Dou H."/>
            <person name="Li T."/>
            <person name="Mu C."/>
            <person name="Jiang W."/>
            <person name="Fu Q."/>
            <person name="Fu X."/>
            <person name="Miao Y."/>
            <person name="Liu J."/>
            <person name="Yu Q."/>
            <person name="Li R."/>
            <person name="Liao H."/>
            <person name="Li X."/>
            <person name="Kong Y."/>
            <person name="Jiang Z."/>
            <person name="Chourrout D."/>
            <person name="Li R."/>
            <person name="Bao Z."/>
        </authorList>
    </citation>
    <scope>NUCLEOTIDE SEQUENCE [LARGE SCALE GENOMIC DNA]</scope>
    <source>
        <strain evidence="2 3">PY_sf001</strain>
    </source>
</reference>
<name>A0A210QS13_MIZYE</name>
<feature type="chain" id="PRO_5013278861" description="Ig-like domain-containing protein" evidence="1">
    <location>
        <begin position="23"/>
        <end position="209"/>
    </location>
</feature>
<keyword evidence="1" id="KW-0732">Signal</keyword>
<dbReference type="EMBL" id="NEDP02002222">
    <property type="protein sequence ID" value="OWF51523.1"/>
    <property type="molecule type" value="Genomic_DNA"/>
</dbReference>
<evidence type="ECO:0000313" key="3">
    <source>
        <dbReference type="Proteomes" id="UP000242188"/>
    </source>
</evidence>
<evidence type="ECO:0008006" key="4">
    <source>
        <dbReference type="Google" id="ProtNLM"/>
    </source>
</evidence>
<sequence length="209" mass="23092">MVRFTTSLMAVWCALTFWESSGLEVIRQECRPQQPTVLTLDQSDEPLITCSNNGTVATLSCRVDFHCAEHLIVGLIWAGYFAPKNNYRTDARIETETGSTTTASHYQWYSLETEQRYSSKTHKLAGAGHVLEAVLEVTSVSEEDYGRRFKCVVVTEYNYEGTGDTRPDIQGSVCANAHMTQGHQQIAEHNSAGTVTHIGGVLLAVLLST</sequence>
<dbReference type="Gene3D" id="2.60.40.10">
    <property type="entry name" value="Immunoglobulins"/>
    <property type="match status" value="1"/>
</dbReference>
<keyword evidence="3" id="KW-1185">Reference proteome</keyword>
<comment type="caution">
    <text evidence="2">The sequence shown here is derived from an EMBL/GenBank/DDBJ whole genome shotgun (WGS) entry which is preliminary data.</text>
</comment>
<dbReference type="AlphaFoldDB" id="A0A210QS13"/>
<feature type="signal peptide" evidence="1">
    <location>
        <begin position="1"/>
        <end position="22"/>
    </location>
</feature>
<evidence type="ECO:0000256" key="1">
    <source>
        <dbReference type="SAM" id="SignalP"/>
    </source>
</evidence>
<dbReference type="OrthoDB" id="10417868at2759"/>
<accession>A0A210QS13</accession>
<proteinExistence type="predicted"/>
<organism evidence="2 3">
    <name type="scientific">Mizuhopecten yessoensis</name>
    <name type="common">Japanese scallop</name>
    <name type="synonym">Patinopecten yessoensis</name>
    <dbReference type="NCBI Taxonomy" id="6573"/>
    <lineage>
        <taxon>Eukaryota</taxon>
        <taxon>Metazoa</taxon>
        <taxon>Spiralia</taxon>
        <taxon>Lophotrochozoa</taxon>
        <taxon>Mollusca</taxon>
        <taxon>Bivalvia</taxon>
        <taxon>Autobranchia</taxon>
        <taxon>Pteriomorphia</taxon>
        <taxon>Pectinida</taxon>
        <taxon>Pectinoidea</taxon>
        <taxon>Pectinidae</taxon>
        <taxon>Mizuhopecten</taxon>
    </lineage>
</organism>
<protein>
    <recommendedName>
        <fullName evidence="4">Ig-like domain-containing protein</fullName>
    </recommendedName>
</protein>